<dbReference type="EMBL" id="AP021861">
    <property type="protein sequence ID" value="BBO31035.1"/>
    <property type="molecule type" value="Genomic_DNA"/>
</dbReference>
<accession>A0A5K7X3U5</accession>
<dbReference type="Proteomes" id="UP000326837">
    <property type="component" value="Chromosome"/>
</dbReference>
<evidence type="ECO:0000256" key="1">
    <source>
        <dbReference type="SAM" id="MobiDB-lite"/>
    </source>
</evidence>
<reference evidence="3" key="1">
    <citation type="submission" date="2019-10" db="EMBL/GenBank/DDBJ databases">
        <title>Lacipirellula parvula gen. nov., sp. nov., representing a lineage of planctomycetes widespread in freshwater anoxic habitats, and description of the family Lacipirellulaceae.</title>
        <authorList>
            <person name="Dedysh S.N."/>
            <person name="Kulichevskaya I.S."/>
            <person name="Beletsky A.V."/>
            <person name="Rakitin A.L."/>
            <person name="Mardanov A.V."/>
            <person name="Ivanova A.A."/>
            <person name="Saltykova V.X."/>
            <person name="Rijpstra W.I.C."/>
            <person name="Sinninghe Damste J.S."/>
            <person name="Ravin N.V."/>
        </authorList>
    </citation>
    <scope>NUCLEOTIDE SEQUENCE [LARGE SCALE GENOMIC DNA]</scope>
    <source>
        <strain evidence="3">PX69</strain>
    </source>
</reference>
<gene>
    <name evidence="2" type="ORF">PLANPX_0647</name>
</gene>
<protein>
    <submittedName>
        <fullName evidence="2">Uncharacterized protein</fullName>
    </submittedName>
</protein>
<evidence type="ECO:0000313" key="3">
    <source>
        <dbReference type="Proteomes" id="UP000326837"/>
    </source>
</evidence>
<feature type="region of interest" description="Disordered" evidence="1">
    <location>
        <begin position="1"/>
        <end position="30"/>
    </location>
</feature>
<organism evidence="2 3">
    <name type="scientific">Lacipirellula parvula</name>
    <dbReference type="NCBI Taxonomy" id="2650471"/>
    <lineage>
        <taxon>Bacteria</taxon>
        <taxon>Pseudomonadati</taxon>
        <taxon>Planctomycetota</taxon>
        <taxon>Planctomycetia</taxon>
        <taxon>Pirellulales</taxon>
        <taxon>Lacipirellulaceae</taxon>
        <taxon>Lacipirellula</taxon>
    </lineage>
</organism>
<proteinExistence type="predicted"/>
<dbReference type="AlphaFoldDB" id="A0A5K7X3U5"/>
<sequence>MSRGQSVALAPTLGRGPRPIDQRIVGRVSGSRQRQEAYGIDAALLLVGFGNTDTLAFVRWR</sequence>
<evidence type="ECO:0000313" key="2">
    <source>
        <dbReference type="EMBL" id="BBO31035.1"/>
    </source>
</evidence>
<dbReference type="KEGG" id="lpav:PLANPX_0647"/>
<name>A0A5K7X3U5_9BACT</name>
<keyword evidence="3" id="KW-1185">Reference proteome</keyword>